<accession>A0ABU0FDL3</accession>
<evidence type="ECO:0000313" key="7">
    <source>
        <dbReference type="Proteomes" id="UP001237448"/>
    </source>
</evidence>
<dbReference type="InterPro" id="IPR025997">
    <property type="entry name" value="SBP_2_dom"/>
</dbReference>
<dbReference type="PANTHER" id="PTHR46847:SF1">
    <property type="entry name" value="D-ALLOSE-BINDING PERIPLASMIC PROTEIN-RELATED"/>
    <property type="match status" value="1"/>
</dbReference>
<dbReference type="EMBL" id="JAUSVK010000001">
    <property type="protein sequence ID" value="MDQ0392692.1"/>
    <property type="molecule type" value="Genomic_DNA"/>
</dbReference>
<feature type="chain" id="PRO_5045842294" evidence="4">
    <location>
        <begin position="30"/>
        <end position="326"/>
    </location>
</feature>
<comment type="caution">
    <text evidence="6">The sequence shown here is derived from an EMBL/GenBank/DDBJ whole genome shotgun (WGS) entry which is preliminary data.</text>
</comment>
<evidence type="ECO:0000256" key="1">
    <source>
        <dbReference type="ARBA" id="ARBA00004196"/>
    </source>
</evidence>
<feature type="domain" description="Periplasmic binding protein" evidence="5">
    <location>
        <begin position="44"/>
        <end position="301"/>
    </location>
</feature>
<evidence type="ECO:0000256" key="3">
    <source>
        <dbReference type="ARBA" id="ARBA00022729"/>
    </source>
</evidence>
<evidence type="ECO:0000313" key="6">
    <source>
        <dbReference type="EMBL" id="MDQ0392692.1"/>
    </source>
</evidence>
<comment type="subcellular location">
    <subcellularLocation>
        <location evidence="1">Cell envelope</location>
    </subcellularLocation>
</comment>
<dbReference type="SUPFAM" id="SSF53822">
    <property type="entry name" value="Periplasmic binding protein-like I"/>
    <property type="match status" value="1"/>
</dbReference>
<dbReference type="InterPro" id="IPR028082">
    <property type="entry name" value="Peripla_BP_I"/>
</dbReference>
<gene>
    <name evidence="6" type="ORF">J3R73_002484</name>
</gene>
<feature type="signal peptide" evidence="4">
    <location>
        <begin position="1"/>
        <end position="29"/>
    </location>
</feature>
<evidence type="ECO:0000259" key="5">
    <source>
        <dbReference type="Pfam" id="PF13407"/>
    </source>
</evidence>
<keyword evidence="7" id="KW-1185">Reference proteome</keyword>
<proteinExistence type="inferred from homology"/>
<sequence length="326" mass="33439">MKITTLKSMLLGAAALGAGMLLADGSAIAAPKLPANCSQAKPTIGVALPNTVNPYYIAMQDSFEKNGAKLGFAVNVAIANDNDSNQLSQIDAFVQQGVCAVVLNAVNSGPGAASVKALNDAGIPVFTVNVIVSDEDLKAQGASFVEYVGADQVAGGRQIGEQLLKDLGDSATVVAGIVGDPDQIPTNQRDKGFTDAITKNPNAKVAGTVNSKVDPNVSLQVTGDLLQGHPDINVIWADTGPGAVGALQAIAQQDKADSVKLYAFCAADTALTANYAACAAQEPADYARIALENLKKYLGGQDVPQQVLQPLKIFLNGQKPGPGEVG</sequence>
<evidence type="ECO:0000256" key="2">
    <source>
        <dbReference type="ARBA" id="ARBA00007639"/>
    </source>
</evidence>
<dbReference type="PANTHER" id="PTHR46847">
    <property type="entry name" value="D-ALLOSE-BINDING PERIPLASMIC PROTEIN-RELATED"/>
    <property type="match status" value="1"/>
</dbReference>
<protein>
    <submittedName>
        <fullName evidence="6">Ribose transport system substrate-binding protein</fullName>
    </submittedName>
</protein>
<evidence type="ECO:0000256" key="4">
    <source>
        <dbReference type="SAM" id="SignalP"/>
    </source>
</evidence>
<organism evidence="6 7">
    <name type="scientific">Labrys monachus</name>
    <dbReference type="NCBI Taxonomy" id="217067"/>
    <lineage>
        <taxon>Bacteria</taxon>
        <taxon>Pseudomonadati</taxon>
        <taxon>Pseudomonadota</taxon>
        <taxon>Alphaproteobacteria</taxon>
        <taxon>Hyphomicrobiales</taxon>
        <taxon>Xanthobacteraceae</taxon>
        <taxon>Labrys</taxon>
    </lineage>
</organism>
<name>A0ABU0FDL3_9HYPH</name>
<dbReference type="RefSeq" id="WP_307426947.1">
    <property type="nucleotide sequence ID" value="NZ_JAUSVK010000001.1"/>
</dbReference>
<dbReference type="Pfam" id="PF13407">
    <property type="entry name" value="Peripla_BP_4"/>
    <property type="match status" value="1"/>
</dbReference>
<keyword evidence="3 4" id="KW-0732">Signal</keyword>
<comment type="similarity">
    <text evidence="2">Belongs to the bacterial solute-binding protein 2 family.</text>
</comment>
<dbReference type="Proteomes" id="UP001237448">
    <property type="component" value="Unassembled WGS sequence"/>
</dbReference>
<dbReference type="Gene3D" id="3.40.50.2300">
    <property type="match status" value="2"/>
</dbReference>
<reference evidence="6 7" key="1">
    <citation type="submission" date="2023-07" db="EMBL/GenBank/DDBJ databases">
        <title>Genomic Encyclopedia of Type Strains, Phase IV (KMG-IV): sequencing the most valuable type-strain genomes for metagenomic binning, comparative biology and taxonomic classification.</title>
        <authorList>
            <person name="Goeker M."/>
        </authorList>
    </citation>
    <scope>NUCLEOTIDE SEQUENCE [LARGE SCALE GENOMIC DNA]</scope>
    <source>
        <strain evidence="6 7">DSM 5896</strain>
    </source>
</reference>